<protein>
    <submittedName>
        <fullName evidence="3">Chromosome partition protein Smc</fullName>
    </submittedName>
</protein>
<dbReference type="OrthoDB" id="9790530at2"/>
<organism evidence="3 4">
    <name type="scientific">Enhygromyxa salina</name>
    <dbReference type="NCBI Taxonomy" id="215803"/>
    <lineage>
        <taxon>Bacteria</taxon>
        <taxon>Pseudomonadati</taxon>
        <taxon>Myxococcota</taxon>
        <taxon>Polyangia</taxon>
        <taxon>Nannocystales</taxon>
        <taxon>Nannocystaceae</taxon>
        <taxon>Enhygromyxa</taxon>
    </lineage>
</organism>
<dbReference type="EMBL" id="PVNK01000125">
    <property type="protein sequence ID" value="PRQ02239.1"/>
    <property type="molecule type" value="Genomic_DNA"/>
</dbReference>
<dbReference type="PANTHER" id="PTHR38462:SF1">
    <property type="entry name" value="YPRB RIBONUCLEASE H-LIKE DOMAIN-CONTAINING PROTEIN"/>
    <property type="match status" value="1"/>
</dbReference>
<evidence type="ECO:0000313" key="4">
    <source>
        <dbReference type="Proteomes" id="UP000237968"/>
    </source>
</evidence>
<dbReference type="InterPro" id="IPR012337">
    <property type="entry name" value="RNaseH-like_sf"/>
</dbReference>
<feature type="region of interest" description="Disordered" evidence="1">
    <location>
        <begin position="65"/>
        <end position="85"/>
    </location>
</feature>
<evidence type="ECO:0000256" key="1">
    <source>
        <dbReference type="SAM" id="MobiDB-lite"/>
    </source>
</evidence>
<comment type="caution">
    <text evidence="3">The sequence shown here is derived from an EMBL/GenBank/DDBJ whole genome shotgun (WGS) entry which is preliminary data.</text>
</comment>
<sequence length="772" mass="81817">MNVLQRLAHARALERLEPGQQRSSPGPVPSVPGVPSDSAGPATPASSAGADAPFDWRELSVSLQPAANRPRGFGERRSQRPPSLGGCLDRLELPGASELARDLVCLGAAQGSRAVFIDTETTGLGSASVPFVVGVAWHEGASLRVGQWTLSRLGGEAELLADLLAKLRTLGADPLVSFNGASFDLPLLRLRARRYGLCDRILDVDHVDLLHPARRMQRGRSQDCRLSTLERDLLALCRRGDIDSAEIPAVFWAWLRAPADLRAQRRLRAVCEHNLVDLVTLPALAARLAHDIREPGDLDRARRSVRHLIKFGAEDQARMLLARWVEAGLEAGLTGGLEAGLTGGLTGGLTAGPDPGRDPRWREAALELAQLERRAGARERAATLWQAAWRGDPGCPAASEAWAKHLEHHAGNFGEALRVARASRLPCPRRIARLERRLSRQRSSAATLSAASPESLPIRDPAPPRSPQARGEASEARGEAPQARGGASEARGEAPQARGEASEARGEAPQARSGASQARGGPVQLRGEASEARGEAPQLRGEASEARGEAPQARGGASQARGEPAQLRGEASEARGEPAQLREEASQARGEAPQLRGEASQARSDPAQLCSGRLQARGEAPAARGGLPPARGEAPAAHCGLTEARGEAPAARGGLPPARGEAPAARGGLPEARGEAPQARPGRPQARSEPPEVVRSASFQARGEAPQARPGRPQARSEPPEVVRAAAPQPRSERPQPRPEAAPRAALGVPRPELLSVVEDDSGARRRYRLLR</sequence>
<gene>
    <name evidence="3" type="primary">smc_1</name>
    <name evidence="3" type="ORF">ENSA5_24750</name>
</gene>
<dbReference type="Proteomes" id="UP000237968">
    <property type="component" value="Unassembled WGS sequence"/>
</dbReference>
<feature type="region of interest" description="Disordered" evidence="1">
    <location>
        <begin position="13"/>
        <end position="51"/>
    </location>
</feature>
<reference evidence="3 4" key="1">
    <citation type="submission" date="2018-03" db="EMBL/GenBank/DDBJ databases">
        <title>Draft Genome Sequences of the Obligatory Marine Myxobacteria Enhygromyxa salina SWB005.</title>
        <authorList>
            <person name="Poehlein A."/>
            <person name="Moghaddam J.A."/>
            <person name="Harms H."/>
            <person name="Alanjari M."/>
            <person name="Koenig G.M."/>
            <person name="Daniel R."/>
            <person name="Schaeberle T.F."/>
        </authorList>
    </citation>
    <scope>NUCLEOTIDE SEQUENCE [LARGE SCALE GENOMIC DNA]</scope>
    <source>
        <strain evidence="3 4">SWB005</strain>
    </source>
</reference>
<feature type="compositionally biased region" description="Basic and acidic residues" evidence="1">
    <location>
        <begin position="570"/>
        <end position="586"/>
    </location>
</feature>
<evidence type="ECO:0000313" key="3">
    <source>
        <dbReference type="EMBL" id="PRQ02239.1"/>
    </source>
</evidence>
<feature type="compositionally biased region" description="Low complexity" evidence="1">
    <location>
        <begin position="647"/>
        <end position="671"/>
    </location>
</feature>
<feature type="compositionally biased region" description="Low complexity" evidence="1">
    <location>
        <begin position="479"/>
        <end position="499"/>
    </location>
</feature>
<dbReference type="InterPro" id="IPR011049">
    <property type="entry name" value="Serralysin-like_metalloprot_C"/>
</dbReference>
<feature type="compositionally biased region" description="Low complexity" evidence="1">
    <location>
        <begin position="33"/>
        <end position="51"/>
    </location>
</feature>
<dbReference type="Pfam" id="PF13482">
    <property type="entry name" value="RNase_H_2"/>
    <property type="match status" value="1"/>
</dbReference>
<accession>A0A2S9YAW0</accession>
<proteinExistence type="predicted"/>
<dbReference type="InterPro" id="IPR038720">
    <property type="entry name" value="YprB_RNase_H-like_dom"/>
</dbReference>
<dbReference type="SUPFAM" id="SSF101967">
    <property type="entry name" value="Adhesin YadA, collagen-binding domain"/>
    <property type="match status" value="1"/>
</dbReference>
<keyword evidence="4" id="KW-1185">Reference proteome</keyword>
<dbReference type="RefSeq" id="WP_106391876.1">
    <property type="nucleotide sequence ID" value="NZ_PVNK01000125.1"/>
</dbReference>
<feature type="domain" description="YprB ribonuclease H-like" evidence="2">
    <location>
        <begin position="115"/>
        <end position="288"/>
    </location>
</feature>
<feature type="compositionally biased region" description="Low complexity" evidence="1">
    <location>
        <begin position="617"/>
        <end position="637"/>
    </location>
</feature>
<dbReference type="AlphaFoldDB" id="A0A2S9YAW0"/>
<name>A0A2S9YAW0_9BACT</name>
<feature type="compositionally biased region" description="Low complexity" evidence="1">
    <location>
        <begin position="441"/>
        <end position="452"/>
    </location>
</feature>
<feature type="region of interest" description="Disordered" evidence="1">
    <location>
        <begin position="436"/>
        <end position="772"/>
    </location>
</feature>
<evidence type="ECO:0000259" key="2">
    <source>
        <dbReference type="Pfam" id="PF13482"/>
    </source>
</evidence>
<dbReference type="PANTHER" id="PTHR38462">
    <property type="entry name" value="EXONUCLEASE-LIKE PROTEIN"/>
    <property type="match status" value="1"/>
</dbReference>
<dbReference type="SUPFAM" id="SSF53098">
    <property type="entry name" value="Ribonuclease H-like"/>
    <property type="match status" value="1"/>
</dbReference>